<feature type="domain" description="HMA" evidence="2">
    <location>
        <begin position="25"/>
        <end position="90"/>
    </location>
</feature>
<dbReference type="InterPro" id="IPR017969">
    <property type="entry name" value="Heavy-metal-associated_CS"/>
</dbReference>
<dbReference type="InterPro" id="IPR036163">
    <property type="entry name" value="HMA_dom_sf"/>
</dbReference>
<dbReference type="InterPro" id="IPR006121">
    <property type="entry name" value="HMA_dom"/>
</dbReference>
<keyword evidence="1" id="KW-0479">Metal-binding</keyword>
<evidence type="ECO:0000259" key="2">
    <source>
        <dbReference type="PROSITE" id="PS50846"/>
    </source>
</evidence>
<dbReference type="EMBL" id="JBHSNZ010000001">
    <property type="protein sequence ID" value="MFC5805971.1"/>
    <property type="molecule type" value="Genomic_DNA"/>
</dbReference>
<dbReference type="SUPFAM" id="SSF55008">
    <property type="entry name" value="HMA, heavy metal-associated domain"/>
    <property type="match status" value="1"/>
</dbReference>
<organism evidence="3 4">
    <name type="scientific">Streptomyces heilongjiangensis</name>
    <dbReference type="NCBI Taxonomy" id="945052"/>
    <lineage>
        <taxon>Bacteria</taxon>
        <taxon>Bacillati</taxon>
        <taxon>Actinomycetota</taxon>
        <taxon>Actinomycetes</taxon>
        <taxon>Kitasatosporales</taxon>
        <taxon>Streptomycetaceae</taxon>
        <taxon>Streptomyces</taxon>
    </lineage>
</organism>
<evidence type="ECO:0000256" key="1">
    <source>
        <dbReference type="ARBA" id="ARBA00022723"/>
    </source>
</evidence>
<evidence type="ECO:0000313" key="3">
    <source>
        <dbReference type="EMBL" id="MFC5805971.1"/>
    </source>
</evidence>
<proteinExistence type="predicted"/>
<name>A0ABW1AZG3_9ACTN</name>
<accession>A0ABW1AZG3</accession>
<dbReference type="PROSITE" id="PS50846">
    <property type="entry name" value="HMA_2"/>
    <property type="match status" value="1"/>
</dbReference>
<protein>
    <submittedName>
        <fullName evidence="3">Heavy-metal-associated domain-containing protein</fullName>
    </submittedName>
</protein>
<dbReference type="PROSITE" id="PS01047">
    <property type="entry name" value="HMA_1"/>
    <property type="match status" value="1"/>
</dbReference>
<dbReference type="Gene3D" id="3.30.70.100">
    <property type="match status" value="1"/>
</dbReference>
<dbReference type="Pfam" id="PF00403">
    <property type="entry name" value="HMA"/>
    <property type="match status" value="1"/>
</dbReference>
<evidence type="ECO:0000313" key="4">
    <source>
        <dbReference type="Proteomes" id="UP001596112"/>
    </source>
</evidence>
<comment type="caution">
    <text evidence="3">The sequence shown here is derived from an EMBL/GenBank/DDBJ whole genome shotgun (WGS) entry which is preliminary data.</text>
</comment>
<gene>
    <name evidence="3" type="ORF">ACFQGO_00305</name>
</gene>
<keyword evidence="4" id="KW-1185">Reference proteome</keyword>
<sequence>MSCCTPEGSCSTTTAPTVAVDGTAVSTVYNVSGMTCGHCKSTLTREIGALDDVLTVDVDVAAGLVTVTTTSEPDDQRLAEVVDEAGYQLTGRAA</sequence>
<dbReference type="CDD" id="cd00371">
    <property type="entry name" value="HMA"/>
    <property type="match status" value="1"/>
</dbReference>
<reference evidence="4" key="1">
    <citation type="journal article" date="2019" name="Int. J. Syst. Evol. Microbiol.">
        <title>The Global Catalogue of Microorganisms (GCM) 10K type strain sequencing project: providing services to taxonomists for standard genome sequencing and annotation.</title>
        <authorList>
            <consortium name="The Broad Institute Genomics Platform"/>
            <consortium name="The Broad Institute Genome Sequencing Center for Infectious Disease"/>
            <person name="Wu L."/>
            <person name="Ma J."/>
        </authorList>
    </citation>
    <scope>NUCLEOTIDE SEQUENCE [LARGE SCALE GENOMIC DNA]</scope>
    <source>
        <strain evidence="4">JCM 9918</strain>
    </source>
</reference>
<dbReference type="RefSeq" id="WP_272169726.1">
    <property type="nucleotide sequence ID" value="NZ_JAQOSL010000012.1"/>
</dbReference>
<dbReference type="Proteomes" id="UP001596112">
    <property type="component" value="Unassembled WGS sequence"/>
</dbReference>